<dbReference type="RefSeq" id="XP_017769554.1">
    <property type="nucleotide sequence ID" value="XM_017914065.1"/>
</dbReference>
<gene>
    <name evidence="2" type="primary">LOC108557529</name>
</gene>
<evidence type="ECO:0000313" key="1">
    <source>
        <dbReference type="Proteomes" id="UP000695000"/>
    </source>
</evidence>
<accession>A0ABM1M4Q4</accession>
<dbReference type="GeneID" id="108557529"/>
<sequence>MCDKQLEVIKKQFFCGVPVTEIDWKDFLEHLSWEDQELFIQQTVDSSDNILHPLRVSYQKAFVKYVLDRLGTSEAVHDVVYNAFGRLVATPNTGDSFKHYRVSEQLNLILKENANFISEGTTGLCTWQAGIALAEWCVQNQEIFKGKTKLRKS</sequence>
<name>A0ABM1M4Q4_NICVS</name>
<dbReference type="InterPro" id="IPR029063">
    <property type="entry name" value="SAM-dependent_MTases_sf"/>
</dbReference>
<dbReference type="Gene3D" id="3.40.50.150">
    <property type="entry name" value="Vaccinia Virus protein VP39"/>
    <property type="match status" value="1"/>
</dbReference>
<keyword evidence="1" id="KW-1185">Reference proteome</keyword>
<evidence type="ECO:0000313" key="2">
    <source>
        <dbReference type="RefSeq" id="XP_017769554.1"/>
    </source>
</evidence>
<reference evidence="2" key="1">
    <citation type="submission" date="2025-08" db="UniProtKB">
        <authorList>
            <consortium name="RefSeq"/>
        </authorList>
    </citation>
    <scope>IDENTIFICATION</scope>
    <source>
        <tissue evidence="2">Whole Larva</tissue>
    </source>
</reference>
<proteinExistence type="predicted"/>
<protein>
    <submittedName>
        <fullName evidence="2">Protein-lysine N-methyltransferase EEF2KMT isoform X2</fullName>
    </submittedName>
</protein>
<dbReference type="Proteomes" id="UP000695000">
    <property type="component" value="Unplaced"/>
</dbReference>
<organism evidence="1 2">
    <name type="scientific">Nicrophorus vespilloides</name>
    <name type="common">Boreal carrion beetle</name>
    <dbReference type="NCBI Taxonomy" id="110193"/>
    <lineage>
        <taxon>Eukaryota</taxon>
        <taxon>Metazoa</taxon>
        <taxon>Ecdysozoa</taxon>
        <taxon>Arthropoda</taxon>
        <taxon>Hexapoda</taxon>
        <taxon>Insecta</taxon>
        <taxon>Pterygota</taxon>
        <taxon>Neoptera</taxon>
        <taxon>Endopterygota</taxon>
        <taxon>Coleoptera</taxon>
        <taxon>Polyphaga</taxon>
        <taxon>Staphyliniformia</taxon>
        <taxon>Silphidae</taxon>
        <taxon>Nicrophorinae</taxon>
        <taxon>Nicrophorus</taxon>
    </lineage>
</organism>